<dbReference type="Pfam" id="PF13358">
    <property type="entry name" value="DDE_3"/>
    <property type="match status" value="1"/>
</dbReference>
<sequence length="71" mass="7927">SERWSVLPAMTVDGYLAHRVFQGTITSAILEDFLEFTVLPLCTASYHVLLMDNVSVHQSARVAQLCRDFGV</sequence>
<dbReference type="OrthoDB" id="5386133at2759"/>
<dbReference type="Gene3D" id="3.30.420.10">
    <property type="entry name" value="Ribonuclease H-like superfamily/Ribonuclease H"/>
    <property type="match status" value="1"/>
</dbReference>
<dbReference type="AlphaFoldDB" id="A0A6A5SCA3"/>
<dbReference type="EMBL" id="ML976152">
    <property type="protein sequence ID" value="KAF1937138.1"/>
    <property type="molecule type" value="Genomic_DNA"/>
</dbReference>
<proteinExistence type="predicted"/>
<evidence type="ECO:0000313" key="2">
    <source>
        <dbReference type="EMBL" id="KAF1937138.1"/>
    </source>
</evidence>
<organism evidence="2 3">
    <name type="scientific">Clathrospora elynae</name>
    <dbReference type="NCBI Taxonomy" id="706981"/>
    <lineage>
        <taxon>Eukaryota</taxon>
        <taxon>Fungi</taxon>
        <taxon>Dikarya</taxon>
        <taxon>Ascomycota</taxon>
        <taxon>Pezizomycotina</taxon>
        <taxon>Dothideomycetes</taxon>
        <taxon>Pleosporomycetidae</taxon>
        <taxon>Pleosporales</taxon>
        <taxon>Diademaceae</taxon>
        <taxon>Clathrospora</taxon>
    </lineage>
</organism>
<feature type="non-terminal residue" evidence="2">
    <location>
        <position position="71"/>
    </location>
</feature>
<evidence type="ECO:0000259" key="1">
    <source>
        <dbReference type="Pfam" id="PF13358"/>
    </source>
</evidence>
<accession>A0A6A5SCA3</accession>
<name>A0A6A5SCA3_9PLEO</name>
<dbReference type="InterPro" id="IPR036397">
    <property type="entry name" value="RNaseH_sf"/>
</dbReference>
<protein>
    <recommendedName>
        <fullName evidence="1">Tc1-like transposase DDE domain-containing protein</fullName>
    </recommendedName>
</protein>
<gene>
    <name evidence="2" type="ORF">EJ02DRAFT_295400</name>
</gene>
<dbReference type="Proteomes" id="UP000800038">
    <property type="component" value="Unassembled WGS sequence"/>
</dbReference>
<reference evidence="2" key="1">
    <citation type="journal article" date="2020" name="Stud. Mycol.">
        <title>101 Dothideomycetes genomes: a test case for predicting lifestyles and emergence of pathogens.</title>
        <authorList>
            <person name="Haridas S."/>
            <person name="Albert R."/>
            <person name="Binder M."/>
            <person name="Bloem J."/>
            <person name="Labutti K."/>
            <person name="Salamov A."/>
            <person name="Andreopoulos B."/>
            <person name="Baker S."/>
            <person name="Barry K."/>
            <person name="Bills G."/>
            <person name="Bluhm B."/>
            <person name="Cannon C."/>
            <person name="Castanera R."/>
            <person name="Culley D."/>
            <person name="Daum C."/>
            <person name="Ezra D."/>
            <person name="Gonzalez J."/>
            <person name="Henrissat B."/>
            <person name="Kuo A."/>
            <person name="Liang C."/>
            <person name="Lipzen A."/>
            <person name="Lutzoni F."/>
            <person name="Magnuson J."/>
            <person name="Mondo S."/>
            <person name="Nolan M."/>
            <person name="Ohm R."/>
            <person name="Pangilinan J."/>
            <person name="Park H.-J."/>
            <person name="Ramirez L."/>
            <person name="Alfaro M."/>
            <person name="Sun H."/>
            <person name="Tritt A."/>
            <person name="Yoshinaga Y."/>
            <person name="Zwiers L.-H."/>
            <person name="Turgeon B."/>
            <person name="Goodwin S."/>
            <person name="Spatafora J."/>
            <person name="Crous P."/>
            <person name="Grigoriev I."/>
        </authorList>
    </citation>
    <scope>NUCLEOTIDE SEQUENCE</scope>
    <source>
        <strain evidence="2">CBS 161.51</strain>
    </source>
</reference>
<feature type="non-terminal residue" evidence="2">
    <location>
        <position position="1"/>
    </location>
</feature>
<evidence type="ECO:0000313" key="3">
    <source>
        <dbReference type="Proteomes" id="UP000800038"/>
    </source>
</evidence>
<dbReference type="InterPro" id="IPR038717">
    <property type="entry name" value="Tc1-like_DDE_dom"/>
</dbReference>
<dbReference type="GO" id="GO:0003676">
    <property type="term" value="F:nucleic acid binding"/>
    <property type="evidence" value="ECO:0007669"/>
    <property type="project" value="InterPro"/>
</dbReference>
<keyword evidence="3" id="KW-1185">Reference proteome</keyword>
<feature type="domain" description="Tc1-like transposase DDE" evidence="1">
    <location>
        <begin position="2"/>
        <end position="66"/>
    </location>
</feature>